<dbReference type="Pfam" id="PF00001">
    <property type="entry name" value="7tm_1"/>
    <property type="match status" value="1"/>
</dbReference>
<evidence type="ECO:0000313" key="13">
    <source>
        <dbReference type="RefSeq" id="XP_032812051.1"/>
    </source>
</evidence>
<feature type="domain" description="G-protein coupled receptors family 1 profile" evidence="11">
    <location>
        <begin position="30"/>
        <end position="307"/>
    </location>
</feature>
<dbReference type="InterPro" id="IPR017452">
    <property type="entry name" value="GPCR_Rhodpsn_7TM"/>
</dbReference>
<keyword evidence="4 10" id="KW-1133">Transmembrane helix</keyword>
<keyword evidence="3 10" id="KW-0812">Transmembrane</keyword>
<keyword evidence="12" id="KW-1185">Reference proteome</keyword>
<dbReference type="CDD" id="cd14981">
    <property type="entry name" value="7tmA_Prostanoid_R"/>
    <property type="match status" value="1"/>
</dbReference>
<feature type="transmembrane region" description="Helical" evidence="10">
    <location>
        <begin position="291"/>
        <end position="310"/>
    </location>
</feature>
<dbReference type="PROSITE" id="PS50262">
    <property type="entry name" value="G_PROTEIN_RECEP_F1_2"/>
    <property type="match status" value="1"/>
</dbReference>
<dbReference type="PANTHER" id="PTHR11866:SF16">
    <property type="entry name" value="PROSTAGLANDIN E2 RECEPTOR EP4 SUBTYPE-LIKE PROTEIN"/>
    <property type="match status" value="1"/>
</dbReference>
<dbReference type="AlphaFoldDB" id="A0AAJ7T633"/>
<evidence type="ECO:0000256" key="5">
    <source>
        <dbReference type="ARBA" id="ARBA00023040"/>
    </source>
</evidence>
<feature type="transmembrane region" description="Helical" evidence="10">
    <location>
        <begin position="181"/>
        <end position="205"/>
    </location>
</feature>
<evidence type="ECO:0000259" key="11">
    <source>
        <dbReference type="PROSITE" id="PS50262"/>
    </source>
</evidence>
<protein>
    <submittedName>
        <fullName evidence="13">Prostaglandin E2 receptor EP2 subtype-like</fullName>
    </submittedName>
</protein>
<evidence type="ECO:0000256" key="3">
    <source>
        <dbReference type="ARBA" id="ARBA00022692"/>
    </source>
</evidence>
<evidence type="ECO:0000256" key="7">
    <source>
        <dbReference type="ARBA" id="ARBA00023170"/>
    </source>
</evidence>
<comment type="subcellular location">
    <subcellularLocation>
        <location evidence="1">Cell membrane</location>
        <topology evidence="1">Multi-pass membrane protein</topology>
    </subcellularLocation>
</comment>
<evidence type="ECO:0000256" key="9">
    <source>
        <dbReference type="ARBA" id="ARBA00023224"/>
    </source>
</evidence>
<evidence type="ECO:0000256" key="8">
    <source>
        <dbReference type="ARBA" id="ARBA00023180"/>
    </source>
</evidence>
<evidence type="ECO:0000256" key="6">
    <source>
        <dbReference type="ARBA" id="ARBA00023136"/>
    </source>
</evidence>
<dbReference type="Gene3D" id="1.20.1070.10">
    <property type="entry name" value="Rhodopsin 7-helix transmembrane proteins"/>
    <property type="match status" value="1"/>
</dbReference>
<dbReference type="KEGG" id="pmrn:116943342"/>
<dbReference type="PRINTS" id="PR01788">
    <property type="entry name" value="PROSTANOIDR"/>
</dbReference>
<feature type="transmembrane region" description="Helical" evidence="10">
    <location>
        <begin position="49"/>
        <end position="72"/>
    </location>
</feature>
<keyword evidence="2" id="KW-1003">Cell membrane</keyword>
<dbReference type="RefSeq" id="XP_032812051.1">
    <property type="nucleotide sequence ID" value="XM_032956160.1"/>
</dbReference>
<accession>A0AAJ7T633</accession>
<evidence type="ECO:0000256" key="4">
    <source>
        <dbReference type="ARBA" id="ARBA00022989"/>
    </source>
</evidence>
<dbReference type="InterPro" id="IPR000276">
    <property type="entry name" value="GPCR_Rhodpsn"/>
</dbReference>
<dbReference type="InterPro" id="IPR008365">
    <property type="entry name" value="Prostanoid_rcpt"/>
</dbReference>
<feature type="transmembrane region" description="Helical" evidence="10">
    <location>
        <begin position="92"/>
        <end position="114"/>
    </location>
</feature>
<dbReference type="Proteomes" id="UP001318040">
    <property type="component" value="Chromosome 17"/>
</dbReference>
<name>A0AAJ7T633_PETMA</name>
<feature type="transmembrane region" description="Helical" evidence="10">
    <location>
        <begin position="135"/>
        <end position="155"/>
    </location>
</feature>
<feature type="transmembrane region" description="Helical" evidence="10">
    <location>
        <begin position="253"/>
        <end position="279"/>
    </location>
</feature>
<evidence type="ECO:0000256" key="1">
    <source>
        <dbReference type="ARBA" id="ARBA00004651"/>
    </source>
</evidence>
<dbReference type="GO" id="GO:0007204">
    <property type="term" value="P:positive regulation of cytosolic calcium ion concentration"/>
    <property type="evidence" value="ECO:0007669"/>
    <property type="project" value="TreeGrafter"/>
</dbReference>
<feature type="transmembrane region" description="Helical" evidence="10">
    <location>
        <begin position="20"/>
        <end position="40"/>
    </location>
</feature>
<reference evidence="13" key="1">
    <citation type="submission" date="2025-08" db="UniProtKB">
        <authorList>
            <consortium name="RefSeq"/>
        </authorList>
    </citation>
    <scope>IDENTIFICATION</scope>
    <source>
        <tissue evidence="13">Sperm</tissue>
    </source>
</reference>
<dbReference type="GO" id="GO:0006954">
    <property type="term" value="P:inflammatory response"/>
    <property type="evidence" value="ECO:0007669"/>
    <property type="project" value="TreeGrafter"/>
</dbReference>
<dbReference type="GO" id="GO:0005886">
    <property type="term" value="C:plasma membrane"/>
    <property type="evidence" value="ECO:0007669"/>
    <property type="project" value="UniProtKB-SubCell"/>
</dbReference>
<dbReference type="GeneID" id="116943342"/>
<dbReference type="CTD" id="5732"/>
<dbReference type="PROSITE" id="PS00237">
    <property type="entry name" value="G_PROTEIN_RECEP_F1_1"/>
    <property type="match status" value="1"/>
</dbReference>
<sequence>MNESQEQCATIPVGSSATPAALMFCVGVVGNGAAASILWCSRPDSKRSVFFTLVCALTATDLLSTLLSSPVVLTAYSRNSTLRELGGDSLCLYFTCCMLFFGAATMGILFAMAFERCLSLSHPYAYRRLVRRAGALGALAGIYLLSLLASLMPVMRFGRSRMYKPCTWCYVEMRHEPGYSVLYALFLSALIVAVLACNASVMLSLHAMRRRLLSSAPPAACRGCQQPRTLSLRRKLSLHRRMKYARGVEVDNLVLLVVMTLIFLICSLPLTVSAFINAIDPGNNNFGRDLTGLRFASFNPILDPWIFIIFRRSVFERLRSVLCYCLVLPRHKRNAASASLHLHSEPPSSLPPGAAHDPASSCHFNPWRSDSCASNCACDASRGRPWQADPGPGGHVCTSDPCDLRTREAKAVPHGCECARTALSSQPRHVGPRPGACACTSAADGPTLDRQPQPWRADSGPLGHCVRAGAAGGPRGLPGSTAGAAVLAAGEACAEDVADVQMSLP</sequence>
<keyword evidence="7" id="KW-0675">Receptor</keyword>
<evidence type="ECO:0000313" key="12">
    <source>
        <dbReference type="Proteomes" id="UP001318040"/>
    </source>
</evidence>
<organism evidence="12 13">
    <name type="scientific">Petromyzon marinus</name>
    <name type="common">Sea lamprey</name>
    <dbReference type="NCBI Taxonomy" id="7757"/>
    <lineage>
        <taxon>Eukaryota</taxon>
        <taxon>Metazoa</taxon>
        <taxon>Chordata</taxon>
        <taxon>Craniata</taxon>
        <taxon>Vertebrata</taxon>
        <taxon>Cyclostomata</taxon>
        <taxon>Hyperoartia</taxon>
        <taxon>Petromyzontiformes</taxon>
        <taxon>Petromyzontidae</taxon>
        <taxon>Petromyzon</taxon>
    </lineage>
</organism>
<dbReference type="PANTHER" id="PTHR11866">
    <property type="entry name" value="G-PROTEIN COUPLED RECEPTOR FAMILY 1 MEMBER"/>
    <property type="match status" value="1"/>
</dbReference>
<dbReference type="GO" id="GO:0004930">
    <property type="term" value="F:G protein-coupled receptor activity"/>
    <property type="evidence" value="ECO:0007669"/>
    <property type="project" value="UniProtKB-KW"/>
</dbReference>
<dbReference type="GO" id="GO:0007189">
    <property type="term" value="P:adenylate cyclase-activating G protein-coupled receptor signaling pathway"/>
    <property type="evidence" value="ECO:0007669"/>
    <property type="project" value="TreeGrafter"/>
</dbReference>
<evidence type="ECO:0000256" key="10">
    <source>
        <dbReference type="SAM" id="Phobius"/>
    </source>
</evidence>
<proteinExistence type="predicted"/>
<keyword evidence="8" id="KW-0325">Glycoprotein</keyword>
<gene>
    <name evidence="13" type="primary">LOC116943342</name>
</gene>
<evidence type="ECO:0000256" key="2">
    <source>
        <dbReference type="ARBA" id="ARBA00022475"/>
    </source>
</evidence>
<keyword evidence="9" id="KW-0807">Transducer</keyword>
<dbReference type="SUPFAM" id="SSF81321">
    <property type="entry name" value="Family A G protein-coupled receptor-like"/>
    <property type="match status" value="1"/>
</dbReference>
<keyword evidence="5" id="KW-0297">G-protein coupled receptor</keyword>
<keyword evidence="6 10" id="KW-0472">Membrane</keyword>